<reference evidence="1" key="2">
    <citation type="journal article" date="2022" name="New Phytol.">
        <title>Evolutionary transition to the ectomycorrhizal habit in the genomes of a hyperdiverse lineage of mushroom-forming fungi.</title>
        <authorList>
            <person name="Looney B."/>
            <person name="Miyauchi S."/>
            <person name="Morin E."/>
            <person name="Drula E."/>
            <person name="Courty P.E."/>
            <person name="Kohler A."/>
            <person name="Kuo A."/>
            <person name="LaButti K."/>
            <person name="Pangilinan J."/>
            <person name="Lipzen A."/>
            <person name="Riley R."/>
            <person name="Andreopoulos W."/>
            <person name="He G."/>
            <person name="Johnson J."/>
            <person name="Nolan M."/>
            <person name="Tritt A."/>
            <person name="Barry K.W."/>
            <person name="Grigoriev I.V."/>
            <person name="Nagy L.G."/>
            <person name="Hibbett D."/>
            <person name="Henrissat B."/>
            <person name="Matheny P.B."/>
            <person name="Labbe J."/>
            <person name="Martin F.M."/>
        </authorList>
    </citation>
    <scope>NUCLEOTIDE SEQUENCE</scope>
    <source>
        <strain evidence="1">FP105234-sp</strain>
    </source>
</reference>
<organism evidence="1 2">
    <name type="scientific">Auriscalpium vulgare</name>
    <dbReference type="NCBI Taxonomy" id="40419"/>
    <lineage>
        <taxon>Eukaryota</taxon>
        <taxon>Fungi</taxon>
        <taxon>Dikarya</taxon>
        <taxon>Basidiomycota</taxon>
        <taxon>Agaricomycotina</taxon>
        <taxon>Agaricomycetes</taxon>
        <taxon>Russulales</taxon>
        <taxon>Auriscalpiaceae</taxon>
        <taxon>Auriscalpium</taxon>
    </lineage>
</organism>
<dbReference type="Proteomes" id="UP000814033">
    <property type="component" value="Unassembled WGS sequence"/>
</dbReference>
<accession>A0ACB8RR89</accession>
<evidence type="ECO:0000313" key="2">
    <source>
        <dbReference type="Proteomes" id="UP000814033"/>
    </source>
</evidence>
<dbReference type="EMBL" id="MU275929">
    <property type="protein sequence ID" value="KAI0046312.1"/>
    <property type="molecule type" value="Genomic_DNA"/>
</dbReference>
<name>A0ACB8RR89_9AGAM</name>
<evidence type="ECO:0000313" key="1">
    <source>
        <dbReference type="EMBL" id="KAI0046312.1"/>
    </source>
</evidence>
<sequence length="350" mass="37673">MPVPRPWAGTAVSPTLDDDDEPASPRAERRPKPRRVGFVLPATHRLAHAGPSSSASLSATVALSSAKGNVHPETTRGLAEVLWTDASLVDTPADTSTARASRATARAVGNLAPTTAKPNGKRRASCSPSPTPAGSPLPDSAPRGRPTKSRRLERRRVASPSVPKDPSPAAHATSPASTNDELSAEEDSDGDAMYHASHSRPTHVERYAGARLKTRRGCQHCQGFKSGPRPCEFKPHMPWKCIKCLVQRKRCFGAIMDDGSIPPDVRPRQRKAPSTRSHQHSRASRGQIAPRRTVVPHVPSMLSLIERVFTYDPDTVPGPARVVMPSENPLCALMPTYAQSCADLRPQILA</sequence>
<protein>
    <submittedName>
        <fullName evidence="1">Uncharacterized protein</fullName>
    </submittedName>
</protein>
<gene>
    <name evidence="1" type="ORF">FA95DRAFT_1560262</name>
</gene>
<keyword evidence="2" id="KW-1185">Reference proteome</keyword>
<proteinExistence type="predicted"/>
<comment type="caution">
    <text evidence="1">The sequence shown here is derived from an EMBL/GenBank/DDBJ whole genome shotgun (WGS) entry which is preliminary data.</text>
</comment>
<reference evidence="1" key="1">
    <citation type="submission" date="2021-02" db="EMBL/GenBank/DDBJ databases">
        <authorList>
            <consortium name="DOE Joint Genome Institute"/>
            <person name="Ahrendt S."/>
            <person name="Looney B.P."/>
            <person name="Miyauchi S."/>
            <person name="Morin E."/>
            <person name="Drula E."/>
            <person name="Courty P.E."/>
            <person name="Chicoki N."/>
            <person name="Fauchery L."/>
            <person name="Kohler A."/>
            <person name="Kuo A."/>
            <person name="Labutti K."/>
            <person name="Pangilinan J."/>
            <person name="Lipzen A."/>
            <person name="Riley R."/>
            <person name="Andreopoulos W."/>
            <person name="He G."/>
            <person name="Johnson J."/>
            <person name="Barry K.W."/>
            <person name="Grigoriev I.V."/>
            <person name="Nagy L."/>
            <person name="Hibbett D."/>
            <person name="Henrissat B."/>
            <person name="Matheny P.B."/>
            <person name="Labbe J."/>
            <person name="Martin F."/>
        </authorList>
    </citation>
    <scope>NUCLEOTIDE SEQUENCE</scope>
    <source>
        <strain evidence="1">FP105234-sp</strain>
    </source>
</reference>